<dbReference type="InterPro" id="IPR019776">
    <property type="entry name" value="Flagellar_basal_body_rod_CS"/>
</dbReference>
<organism evidence="9">
    <name type="scientific">uncultured Friedmanniella sp</name>
    <dbReference type="NCBI Taxonomy" id="335381"/>
    <lineage>
        <taxon>Bacteria</taxon>
        <taxon>Bacillati</taxon>
        <taxon>Actinomycetota</taxon>
        <taxon>Actinomycetes</taxon>
        <taxon>Propionibacteriales</taxon>
        <taxon>Nocardioidaceae</taxon>
        <taxon>Friedmanniella</taxon>
        <taxon>environmental samples</taxon>
    </lineage>
</organism>
<dbReference type="Pfam" id="PF00460">
    <property type="entry name" value="Flg_bb_rod"/>
    <property type="match status" value="1"/>
</dbReference>
<evidence type="ECO:0000259" key="7">
    <source>
        <dbReference type="Pfam" id="PF00460"/>
    </source>
</evidence>
<dbReference type="GO" id="GO:0071978">
    <property type="term" value="P:bacterial-type flagellum-dependent swarming motility"/>
    <property type="evidence" value="ECO:0007669"/>
    <property type="project" value="TreeGrafter"/>
</dbReference>
<dbReference type="InterPro" id="IPR010930">
    <property type="entry name" value="Flg_bb/hook_C_dom"/>
</dbReference>
<dbReference type="PANTHER" id="PTHR30435">
    <property type="entry name" value="FLAGELLAR PROTEIN"/>
    <property type="match status" value="1"/>
</dbReference>
<comment type="similarity">
    <text evidence="2">Belongs to the flagella basal body rod proteins family.</text>
</comment>
<evidence type="ECO:0000256" key="4">
    <source>
        <dbReference type="ARBA" id="ARBA00023143"/>
    </source>
</evidence>
<dbReference type="InterPro" id="IPR006299">
    <property type="entry name" value="FlgC"/>
</dbReference>
<dbReference type="GO" id="GO:0030694">
    <property type="term" value="C:bacterial-type flagellum basal body, rod"/>
    <property type="evidence" value="ECO:0007669"/>
    <property type="project" value="UniProtKB-UniRule"/>
</dbReference>
<evidence type="ECO:0000313" key="9">
    <source>
        <dbReference type="EMBL" id="CAA9316478.1"/>
    </source>
</evidence>
<comment type="subcellular location">
    <subcellularLocation>
        <location evidence="1 6">Bacterial flagellum basal body</location>
    </subcellularLocation>
</comment>
<protein>
    <recommendedName>
        <fullName evidence="3 6">Flagellar basal-body rod protein FlgC</fullName>
    </recommendedName>
</protein>
<dbReference type="Pfam" id="PF06429">
    <property type="entry name" value="Flg_bbr_C"/>
    <property type="match status" value="1"/>
</dbReference>
<evidence type="ECO:0000256" key="3">
    <source>
        <dbReference type="ARBA" id="ARBA00017941"/>
    </source>
</evidence>
<comment type="subunit">
    <text evidence="5 6">The basal body constitutes a major portion of the flagellar organelle and consists of four rings (L,P,S, and M) mounted on a central rod. The rod consists of about 26 subunits of FlgG in the distal portion, and FlgB, FlgC and FlgF are thought to build up the proximal portion of the rod with about 6 subunits each.</text>
</comment>
<feature type="domain" description="Flagellar basal body rod protein N-terminal" evidence="7">
    <location>
        <begin position="6"/>
        <end position="33"/>
    </location>
</feature>
<dbReference type="PROSITE" id="PS00588">
    <property type="entry name" value="FLAGELLA_BB_ROD"/>
    <property type="match status" value="1"/>
</dbReference>
<name>A0A6J4KVA8_9ACTN</name>
<evidence type="ECO:0000256" key="1">
    <source>
        <dbReference type="ARBA" id="ARBA00004117"/>
    </source>
</evidence>
<proteinExistence type="inferred from homology"/>
<dbReference type="PANTHER" id="PTHR30435:SF2">
    <property type="entry name" value="FLAGELLAR BASAL-BODY ROD PROTEIN FLGC"/>
    <property type="match status" value="1"/>
</dbReference>
<keyword evidence="4 6" id="KW-0975">Bacterial flagellum</keyword>
<dbReference type="EMBL" id="CADCTT010000267">
    <property type="protein sequence ID" value="CAA9316478.1"/>
    <property type="molecule type" value="Genomic_DNA"/>
</dbReference>
<dbReference type="InterPro" id="IPR001444">
    <property type="entry name" value="Flag_bb_rod_N"/>
</dbReference>
<sequence length="129" mass="13583">MFGAMDTAATGVGLGRVWMDVIANNVANANTVRPAGEAPFRASTVVATASSDLSGVRVDALAQQGGPPEVVFDPDNPLADPEGYVVRPKVDLSQEMTNLLMANRMYGANLSVMQQARDSYQAALQIGRS</sequence>
<gene>
    <name evidence="9" type="ORF">AVDCRST_MAG61-2029</name>
</gene>
<feature type="domain" description="Flagellar basal-body/hook protein C-terminal" evidence="8">
    <location>
        <begin position="83"/>
        <end position="126"/>
    </location>
</feature>
<evidence type="ECO:0000256" key="6">
    <source>
        <dbReference type="RuleBase" id="RU362062"/>
    </source>
</evidence>
<dbReference type="AlphaFoldDB" id="A0A6J4KVA8"/>
<evidence type="ECO:0000256" key="2">
    <source>
        <dbReference type="ARBA" id="ARBA00009677"/>
    </source>
</evidence>
<evidence type="ECO:0000256" key="5">
    <source>
        <dbReference type="ARBA" id="ARBA00025933"/>
    </source>
</evidence>
<evidence type="ECO:0000259" key="8">
    <source>
        <dbReference type="Pfam" id="PF06429"/>
    </source>
</evidence>
<dbReference type="NCBIfam" id="TIGR01395">
    <property type="entry name" value="FlgC"/>
    <property type="match status" value="1"/>
</dbReference>
<accession>A0A6J4KVA8</accession>
<reference evidence="9" key="1">
    <citation type="submission" date="2020-02" db="EMBL/GenBank/DDBJ databases">
        <authorList>
            <person name="Meier V. D."/>
        </authorList>
    </citation>
    <scope>NUCLEOTIDE SEQUENCE</scope>
    <source>
        <strain evidence="9">AVDCRST_MAG61</strain>
    </source>
</reference>